<dbReference type="Pfam" id="PF25967">
    <property type="entry name" value="RND-MFP_C"/>
    <property type="match status" value="1"/>
</dbReference>
<dbReference type="SUPFAM" id="SSF111369">
    <property type="entry name" value="HlyD-like secretion proteins"/>
    <property type="match status" value="1"/>
</dbReference>
<evidence type="ECO:0000313" key="11">
    <source>
        <dbReference type="Proteomes" id="UP000032748"/>
    </source>
</evidence>
<dbReference type="InterPro" id="IPR058626">
    <property type="entry name" value="MdtA-like_b-barrel"/>
</dbReference>
<dbReference type="InterPro" id="IPR006143">
    <property type="entry name" value="RND_pump_MFP"/>
</dbReference>
<proteinExistence type="inferred from homology"/>
<organism evidence="10 11">
    <name type="scientific">Pseudomonas chlororaphis</name>
    <dbReference type="NCBI Taxonomy" id="587753"/>
    <lineage>
        <taxon>Bacteria</taxon>
        <taxon>Pseudomonadati</taxon>
        <taxon>Pseudomonadota</taxon>
        <taxon>Gammaproteobacteria</taxon>
        <taxon>Pseudomonadales</taxon>
        <taxon>Pseudomonadaceae</taxon>
        <taxon>Pseudomonas</taxon>
    </lineage>
</organism>
<dbReference type="Proteomes" id="UP000032748">
    <property type="component" value="Chromosome"/>
</dbReference>
<feature type="domain" description="Multidrug resistance protein MdtA-like C-terminal permuted SH3" evidence="9">
    <location>
        <begin position="310"/>
        <end position="371"/>
    </location>
</feature>
<feature type="coiled-coil region" evidence="4">
    <location>
        <begin position="146"/>
        <end position="180"/>
    </location>
</feature>
<dbReference type="RefSeq" id="WP_171820026.1">
    <property type="nucleotide sequence ID" value="NZ_CP011110.1"/>
</dbReference>
<dbReference type="Pfam" id="PF25876">
    <property type="entry name" value="HH_MFP_RND"/>
    <property type="match status" value="1"/>
</dbReference>
<dbReference type="InterPro" id="IPR058627">
    <property type="entry name" value="MdtA-like_C"/>
</dbReference>
<feature type="chain" id="PRO_5002299445" evidence="5">
    <location>
        <begin position="21"/>
        <end position="392"/>
    </location>
</feature>
<evidence type="ECO:0000256" key="4">
    <source>
        <dbReference type="SAM" id="Coils"/>
    </source>
</evidence>
<dbReference type="Gene3D" id="2.40.30.170">
    <property type="match status" value="1"/>
</dbReference>
<keyword evidence="3 4" id="KW-0175">Coiled coil</keyword>
<evidence type="ECO:0000259" key="8">
    <source>
        <dbReference type="Pfam" id="PF25944"/>
    </source>
</evidence>
<reference evidence="10 11" key="1">
    <citation type="journal article" date="2015" name="Mol. Plant Microbe Interact.">
        <title>Comparative Genomic Analysis of Pseudomonas chlororaphis PCL1606 Reveals New Insight into Antifungal Compounds Involved in Biocontrol.</title>
        <authorList>
            <person name="Calderon C.E."/>
            <person name="Ramos C."/>
            <person name="de Vicente A."/>
            <person name="Cazorla F.M."/>
        </authorList>
    </citation>
    <scope>NUCLEOTIDE SEQUENCE [LARGE SCALE GENOMIC DNA]</scope>
    <source>
        <strain evidence="10 11">PCL1606</strain>
    </source>
</reference>
<dbReference type="Pfam" id="PF25917">
    <property type="entry name" value="BSH_RND"/>
    <property type="match status" value="1"/>
</dbReference>
<dbReference type="GO" id="GO:0046677">
    <property type="term" value="P:response to antibiotic"/>
    <property type="evidence" value="ECO:0007669"/>
    <property type="project" value="TreeGrafter"/>
</dbReference>
<dbReference type="Gene3D" id="2.40.420.20">
    <property type="match status" value="1"/>
</dbReference>
<evidence type="ECO:0000259" key="9">
    <source>
        <dbReference type="Pfam" id="PF25967"/>
    </source>
</evidence>
<feature type="signal peptide" evidence="5">
    <location>
        <begin position="1"/>
        <end position="20"/>
    </location>
</feature>
<dbReference type="GO" id="GO:0005886">
    <property type="term" value="C:plasma membrane"/>
    <property type="evidence" value="ECO:0007669"/>
    <property type="project" value="UniProtKB-SubCell"/>
</dbReference>
<evidence type="ECO:0000313" key="10">
    <source>
        <dbReference type="EMBL" id="AKA22222.1"/>
    </source>
</evidence>
<dbReference type="InterPro" id="IPR058625">
    <property type="entry name" value="MdtA-like_BSH"/>
</dbReference>
<gene>
    <name evidence="10" type="ORF">PCL1606_07670</name>
</gene>
<comment type="similarity">
    <text evidence="2">Belongs to the membrane fusion protein (MFP) (TC 8.A.1) family.</text>
</comment>
<dbReference type="Pfam" id="PF25944">
    <property type="entry name" value="Beta-barrel_RND"/>
    <property type="match status" value="1"/>
</dbReference>
<dbReference type="Gene3D" id="1.10.287.470">
    <property type="entry name" value="Helix hairpin bin"/>
    <property type="match status" value="1"/>
</dbReference>
<dbReference type="KEGG" id="pcz:PCL1606_07670"/>
<protein>
    <submittedName>
        <fullName evidence="10">Hemolysin secretion protein D</fullName>
    </submittedName>
</protein>
<keyword evidence="5" id="KW-0732">Signal</keyword>
<dbReference type="GO" id="GO:0022857">
    <property type="term" value="F:transmembrane transporter activity"/>
    <property type="evidence" value="ECO:0007669"/>
    <property type="project" value="InterPro"/>
</dbReference>
<sequence>MNSIRSGRSASALLIRSALACAVVAALVVVLRGEPSTTAKASVAPPAVEVDVATVLSRPVTDWQNYSGRLEAVEKVVIRPLVSGTIVAVHFKDGAIVKAGDLLFEIDARPYAARVDEAQASLAAARSRSQYTATDLGRAQRLINSNAIAMRDLDEKQNAASEAQANVRQAQAILDSARLDLAHTRITAPVSGRMSNALVTTGNIVSAGENAAPLSTLVSLSPIYAAFDVDEQTFLRYLNPSSAQPDAVPVMLGLSNETDFPRVGKLASLDNQLDLQSATLRVRASFDNADGQLRPGMLARIKLGGGPPRQAVLIDDSAIGTDQDKKFVLVVTASDQVEYRRINPGNLVGNLRIIDAGLQPGERVVVNGLHRARPGDTVRPLLAQRADASVQP</sequence>
<evidence type="ECO:0000256" key="1">
    <source>
        <dbReference type="ARBA" id="ARBA00004519"/>
    </source>
</evidence>
<evidence type="ECO:0000256" key="3">
    <source>
        <dbReference type="ARBA" id="ARBA00023054"/>
    </source>
</evidence>
<feature type="domain" description="Multidrug resistance protein MdtA-like beta-barrel" evidence="8">
    <location>
        <begin position="222"/>
        <end position="303"/>
    </location>
</feature>
<dbReference type="FunFam" id="2.40.420.20:FF:000001">
    <property type="entry name" value="Efflux RND transporter periplasmic adaptor subunit"/>
    <property type="match status" value="1"/>
</dbReference>
<dbReference type="InterPro" id="IPR058624">
    <property type="entry name" value="MdtA-like_HH"/>
</dbReference>
<name>A0A0D5XU36_9PSED</name>
<feature type="domain" description="Multidrug resistance protein MdtA-like barrel-sandwich hybrid" evidence="7">
    <location>
        <begin position="74"/>
        <end position="212"/>
    </location>
</feature>
<dbReference type="AlphaFoldDB" id="A0A0D5XU36"/>
<dbReference type="PANTHER" id="PTHR30158:SF10">
    <property type="entry name" value="CATION EFFLUX PUMP"/>
    <property type="match status" value="1"/>
</dbReference>
<dbReference type="Gene3D" id="2.40.50.100">
    <property type="match status" value="1"/>
</dbReference>
<dbReference type="PANTHER" id="PTHR30158">
    <property type="entry name" value="ACRA/E-RELATED COMPONENT OF DRUG EFFLUX TRANSPORTER"/>
    <property type="match status" value="1"/>
</dbReference>
<comment type="subcellular location">
    <subcellularLocation>
        <location evidence="1">Cell inner membrane</location>
        <topology evidence="1">Lipid-anchor</topology>
    </subcellularLocation>
</comment>
<dbReference type="EMBL" id="CP011110">
    <property type="protein sequence ID" value="AKA22222.1"/>
    <property type="molecule type" value="Genomic_DNA"/>
</dbReference>
<dbReference type="PATRIC" id="fig|587753.10.peg.767"/>
<evidence type="ECO:0000259" key="7">
    <source>
        <dbReference type="Pfam" id="PF25917"/>
    </source>
</evidence>
<evidence type="ECO:0000256" key="5">
    <source>
        <dbReference type="SAM" id="SignalP"/>
    </source>
</evidence>
<feature type="domain" description="Multidrug resistance protein MdtA-like alpha-helical hairpin" evidence="6">
    <location>
        <begin position="116"/>
        <end position="184"/>
    </location>
</feature>
<dbReference type="NCBIfam" id="TIGR01730">
    <property type="entry name" value="RND_mfp"/>
    <property type="match status" value="1"/>
</dbReference>
<evidence type="ECO:0000256" key="2">
    <source>
        <dbReference type="ARBA" id="ARBA00009477"/>
    </source>
</evidence>
<accession>A0A0D5XU36</accession>
<evidence type="ECO:0000259" key="6">
    <source>
        <dbReference type="Pfam" id="PF25876"/>
    </source>
</evidence>